<dbReference type="EMBL" id="CP011129">
    <property type="protein sequence ID" value="ALN83151.1"/>
    <property type="molecule type" value="Genomic_DNA"/>
</dbReference>
<dbReference type="PATRIC" id="fig|84531.8.peg.5056"/>
<gene>
    <name evidence="2" type="ORF">LA76x_5049</name>
</gene>
<sequence length="56" mass="6004">MAKSNHSIADALMGSAVSNFNGRRVRRLKAHAQSPSCAAQIAPAMSHMNDVTHDRS</sequence>
<evidence type="ECO:0000313" key="2">
    <source>
        <dbReference type="EMBL" id="ALN83151.1"/>
    </source>
</evidence>
<name>A0A0S2FHX1_LYSAN</name>
<feature type="region of interest" description="Disordered" evidence="1">
    <location>
        <begin position="27"/>
        <end position="56"/>
    </location>
</feature>
<evidence type="ECO:0000256" key="1">
    <source>
        <dbReference type="SAM" id="MobiDB-lite"/>
    </source>
</evidence>
<evidence type="ECO:0000313" key="3">
    <source>
        <dbReference type="Proteomes" id="UP000060787"/>
    </source>
</evidence>
<dbReference type="AlphaFoldDB" id="A0A0S2FHX1"/>
<organism evidence="2 3">
    <name type="scientific">Lysobacter antibioticus</name>
    <dbReference type="NCBI Taxonomy" id="84531"/>
    <lineage>
        <taxon>Bacteria</taxon>
        <taxon>Pseudomonadati</taxon>
        <taxon>Pseudomonadota</taxon>
        <taxon>Gammaproteobacteria</taxon>
        <taxon>Lysobacterales</taxon>
        <taxon>Lysobacteraceae</taxon>
        <taxon>Lysobacter</taxon>
    </lineage>
</organism>
<keyword evidence="3" id="KW-1185">Reference proteome</keyword>
<reference evidence="2 3" key="1">
    <citation type="journal article" date="2015" name="BMC Genomics">
        <title>Comparative genomics and metabolic profiling of the genus Lysobacter.</title>
        <authorList>
            <person name="de Bruijn I."/>
            <person name="Cheng X."/>
            <person name="de Jager V."/>
            <person name="Exposito R.G."/>
            <person name="Watrous J."/>
            <person name="Patel N."/>
            <person name="Postma J."/>
            <person name="Dorrestein P.C."/>
            <person name="Kobayashi D."/>
            <person name="Raaijmakers J.M."/>
        </authorList>
    </citation>
    <scope>NUCLEOTIDE SEQUENCE [LARGE SCALE GENOMIC DNA]</scope>
    <source>
        <strain evidence="2 3">76</strain>
    </source>
</reference>
<accession>A0A0S2FHX1</accession>
<dbReference type="KEGG" id="lab:LA76x_5049"/>
<proteinExistence type="predicted"/>
<dbReference type="Proteomes" id="UP000060787">
    <property type="component" value="Chromosome"/>
</dbReference>
<protein>
    <submittedName>
        <fullName evidence="2">Uncharacterized protein</fullName>
    </submittedName>
</protein>